<feature type="domain" description="Alpha-L-rhamnosidase six-hairpin glycosidase" evidence="6">
    <location>
        <begin position="234"/>
        <end position="598"/>
    </location>
</feature>
<accession>A0A6J6IEK8</accession>
<name>A0A6J6IEK8_9ZZZZ</name>
<dbReference type="PANTHER" id="PTHR33307">
    <property type="entry name" value="ALPHA-RHAMNOSIDASE (EUROFUNG)"/>
    <property type="match status" value="1"/>
</dbReference>
<dbReference type="Gene3D" id="1.50.10.10">
    <property type="match status" value="1"/>
</dbReference>
<dbReference type="EMBL" id="CAEZVD010000065">
    <property type="protein sequence ID" value="CAB4622785.1"/>
    <property type="molecule type" value="Genomic_DNA"/>
</dbReference>
<proteinExistence type="predicted"/>
<protein>
    <recommendedName>
        <fullName evidence="2">alpha-L-rhamnosidase</fullName>
        <ecNumber evidence="2">3.2.1.40</ecNumber>
    </recommendedName>
</protein>
<keyword evidence="3" id="KW-0378">Hydrolase</keyword>
<evidence type="ECO:0000256" key="2">
    <source>
        <dbReference type="ARBA" id="ARBA00012652"/>
    </source>
</evidence>
<dbReference type="GO" id="GO:0030596">
    <property type="term" value="F:alpha-L-rhamnosidase activity"/>
    <property type="evidence" value="ECO:0007669"/>
    <property type="project" value="UniProtKB-EC"/>
</dbReference>
<comment type="catalytic activity">
    <reaction evidence="1">
        <text>Hydrolysis of terminal non-reducing alpha-L-rhamnose residues in alpha-L-rhamnosides.</text>
        <dbReference type="EC" id="3.2.1.40"/>
    </reaction>
</comment>
<feature type="domain" description="Bacterial alpha-L-rhamnosidase N-terminal" evidence="5">
    <location>
        <begin position="2"/>
        <end position="111"/>
    </location>
</feature>
<dbReference type="Pfam" id="PF05592">
    <property type="entry name" value="Bac_rhamnosid"/>
    <property type="match status" value="1"/>
</dbReference>
<dbReference type="Pfam" id="PF17390">
    <property type="entry name" value="Bac_rhamnosid_C"/>
    <property type="match status" value="1"/>
</dbReference>
<dbReference type="AlphaFoldDB" id="A0A6J6IEK8"/>
<dbReference type="InterPro" id="IPR013737">
    <property type="entry name" value="Bac_rhamnosid_N"/>
</dbReference>
<dbReference type="InterPro" id="IPR016007">
    <property type="entry name" value="Alpha_rhamnosid"/>
</dbReference>
<dbReference type="Pfam" id="PF08531">
    <property type="entry name" value="Bac_rhamnosid_N"/>
    <property type="match status" value="1"/>
</dbReference>
<dbReference type="InterPro" id="IPR035396">
    <property type="entry name" value="Bac_rhamnosid6H"/>
</dbReference>
<dbReference type="Pfam" id="PF17389">
    <property type="entry name" value="Bac_rhamnosid6H"/>
    <property type="match status" value="1"/>
</dbReference>
<feature type="domain" description="Alpha-L-rhamnosidase C-terminal" evidence="7">
    <location>
        <begin position="612"/>
        <end position="684"/>
    </location>
</feature>
<evidence type="ECO:0000259" key="7">
    <source>
        <dbReference type="Pfam" id="PF17390"/>
    </source>
</evidence>
<organism evidence="8">
    <name type="scientific">freshwater metagenome</name>
    <dbReference type="NCBI Taxonomy" id="449393"/>
    <lineage>
        <taxon>unclassified sequences</taxon>
        <taxon>metagenomes</taxon>
        <taxon>ecological metagenomes</taxon>
    </lineage>
</organism>
<dbReference type="InterPro" id="IPR008902">
    <property type="entry name" value="Rhamnosid_concanavalin"/>
</dbReference>
<dbReference type="Gene3D" id="2.60.120.260">
    <property type="entry name" value="Galactose-binding domain-like"/>
    <property type="match status" value="2"/>
</dbReference>
<feature type="domain" description="Alpha-L-rhamnosidase concanavalin-like" evidence="4">
    <location>
        <begin position="124"/>
        <end position="229"/>
    </location>
</feature>
<evidence type="ECO:0000259" key="4">
    <source>
        <dbReference type="Pfam" id="PF05592"/>
    </source>
</evidence>
<dbReference type="InterPro" id="IPR008928">
    <property type="entry name" value="6-hairpin_glycosidase_sf"/>
</dbReference>
<dbReference type="EC" id="3.2.1.40" evidence="2"/>
<evidence type="ECO:0000256" key="1">
    <source>
        <dbReference type="ARBA" id="ARBA00001445"/>
    </source>
</evidence>
<dbReference type="GO" id="GO:0005975">
    <property type="term" value="P:carbohydrate metabolic process"/>
    <property type="evidence" value="ECO:0007669"/>
    <property type="project" value="InterPro"/>
</dbReference>
<dbReference type="InterPro" id="IPR012341">
    <property type="entry name" value="6hp_glycosidase-like_sf"/>
</dbReference>
<dbReference type="Gene3D" id="2.60.420.10">
    <property type="entry name" value="Maltose phosphorylase, domain 3"/>
    <property type="match status" value="1"/>
</dbReference>
<evidence type="ECO:0000259" key="6">
    <source>
        <dbReference type="Pfam" id="PF17389"/>
    </source>
</evidence>
<dbReference type="InterPro" id="IPR035398">
    <property type="entry name" value="Bac_rhamnosid_C"/>
</dbReference>
<evidence type="ECO:0000256" key="3">
    <source>
        <dbReference type="ARBA" id="ARBA00022801"/>
    </source>
</evidence>
<evidence type="ECO:0000259" key="5">
    <source>
        <dbReference type="Pfam" id="PF08531"/>
    </source>
</evidence>
<dbReference type="SUPFAM" id="SSF48208">
    <property type="entry name" value="Six-hairpin glycosidases"/>
    <property type="match status" value="1"/>
</dbReference>
<dbReference type="PANTHER" id="PTHR33307:SF6">
    <property type="entry name" value="ALPHA-RHAMNOSIDASE (EUROFUNG)-RELATED"/>
    <property type="match status" value="1"/>
</dbReference>
<gene>
    <name evidence="8" type="ORF">UFOPK1909_00676</name>
</gene>
<evidence type="ECO:0000313" key="8">
    <source>
        <dbReference type="EMBL" id="CAB4622785.1"/>
    </source>
</evidence>
<sequence>MHFEVSDGWYKGSVGMMRATEQWGEAVAVRALLQLTAVGGSKAVATDESWRSRISSHRADMIYGEFVDFKTDVPGQAEPVSAAANWQGVMALPETGAKMVAPVCPPVRVVESLKPQQIRQTPLGWLVDFGQNTAGWIRLSNLGPAGTKLRIVYGEALNNQSELTQENFKPDVPFLPVPVEAGQIDEVISAGVPGQVFEPKHSTKGFRYVRIEGLQGVLDAKDICAQVVHTDLDRVGKFESSNEDLNWLHNSTLWSFKSNIIEIPTDCPTRERAGWGADFDIFYDAASFLYNVDGFTKKWLSDAAVSIFENGTVANHAPSPKAEGEGGKLAFTNGSAGWGDSIISLPFKHYKKYADKTLLEDMWPTMLKWIVYVENKAQTERHPTRVAANEIAAEHEQYLWDTGFHFGEWLEPGAEVDFGSLMSADKSVIATAFYRKSTHELSVMAELLGKSEDAKKYAQLSSKIKAAWQKEFLNELGEVQPATQANCARALSYELLEESQKTAVVSQLVQLISDAKDHLSTGFLATPILLPTLAENGQAELAFKILMQRDHPSWLHMKDQGATTIWERWVGYNAEGNPVESHNHYSKGAVISFLHQYVAGIKRASSDAEFDWLIQPIISQDETVLNLDWVKASHETAHGPIAVSWSKSKDAASGKAFELEVTVPVGDRAMVVLPNGQEHLVEGGTHSF</sequence>
<reference evidence="8" key="1">
    <citation type="submission" date="2020-05" db="EMBL/GenBank/DDBJ databases">
        <authorList>
            <person name="Chiriac C."/>
            <person name="Salcher M."/>
            <person name="Ghai R."/>
            <person name="Kavagutti S V."/>
        </authorList>
    </citation>
    <scope>NUCLEOTIDE SEQUENCE</scope>
</reference>